<proteinExistence type="predicted"/>
<evidence type="ECO:0000259" key="1">
    <source>
        <dbReference type="PROSITE" id="PS50181"/>
    </source>
</evidence>
<name>A0A0H2RS99_9AGAM</name>
<dbReference type="Proteomes" id="UP000053477">
    <property type="component" value="Unassembled WGS sequence"/>
</dbReference>
<dbReference type="PROSITE" id="PS50181">
    <property type="entry name" value="FBOX"/>
    <property type="match status" value="1"/>
</dbReference>
<keyword evidence="3" id="KW-1185">Reference proteome</keyword>
<evidence type="ECO:0000313" key="3">
    <source>
        <dbReference type="Proteomes" id="UP000053477"/>
    </source>
</evidence>
<protein>
    <recommendedName>
        <fullName evidence="1">F-box domain-containing protein</fullName>
    </recommendedName>
</protein>
<evidence type="ECO:0000313" key="2">
    <source>
        <dbReference type="EMBL" id="KLO07716.1"/>
    </source>
</evidence>
<dbReference type="EMBL" id="KQ086124">
    <property type="protein sequence ID" value="KLO07716.1"/>
    <property type="molecule type" value="Genomic_DNA"/>
</dbReference>
<dbReference type="OrthoDB" id="2269034at2759"/>
<feature type="domain" description="F-box" evidence="1">
    <location>
        <begin position="101"/>
        <end position="160"/>
    </location>
</feature>
<dbReference type="InterPro" id="IPR001810">
    <property type="entry name" value="F-box_dom"/>
</dbReference>
<dbReference type="Gene3D" id="1.20.1280.50">
    <property type="match status" value="1"/>
</dbReference>
<gene>
    <name evidence="2" type="ORF">SCHPADRAFT_1001470</name>
</gene>
<sequence length="551" mass="62418">MGWRKLGDDGQELCRQLDYLVGGVQVLKTSIQMRRLVNAKELWCGGLYRDIAGDDLSVDVTYSKAALRHMKDARFLLSTLLDSLDHAIHIVSKDIAIDCQAFGLTLLPDDVLTNIFESYVETSVTPDGRVDPGVSPQILASVCKRFRQIALAHSNLWQRVSLRFSSHLLLLHKTRCQAPIVFMDADDAASLADAAAKLEVAHPNRNWQELHLTYADENLGHLSYGLLKQMIQTPFEALEYLSICNDTSIRNENRYTITIPIHMEPGDSDILCSWEMPKLTNLQLYNVYPLNPLQSENVTHFTFEVDRTGVTDLDTGGFCRLLQSMPNIQAFSLALNADFVFTNGTPTRRLALPCLESFELKVGEETPVSTVKQLRSILDVQHIRRLSLQCSGCFNCDEEFLNLFIVVLTPYVDKEGEPESQFPFVKLENFILEVQHLQGSNVPFGRLFQAMPNVQHITLKLPGTADPVFDEAWKDPDNNILRYLRTLRLAPPQSSPNDFSCQLSGIEEFFSDGYCQDFERLEVHFRPPYNSATSKARLLNILGEKLRWIEC</sequence>
<dbReference type="AlphaFoldDB" id="A0A0H2RS99"/>
<organism evidence="2 3">
    <name type="scientific">Schizopora paradoxa</name>
    <dbReference type="NCBI Taxonomy" id="27342"/>
    <lineage>
        <taxon>Eukaryota</taxon>
        <taxon>Fungi</taxon>
        <taxon>Dikarya</taxon>
        <taxon>Basidiomycota</taxon>
        <taxon>Agaricomycotina</taxon>
        <taxon>Agaricomycetes</taxon>
        <taxon>Hymenochaetales</taxon>
        <taxon>Schizoporaceae</taxon>
        <taxon>Schizopora</taxon>
    </lineage>
</organism>
<dbReference type="InParanoid" id="A0A0H2RS99"/>
<reference evidence="2 3" key="1">
    <citation type="submission" date="2015-04" db="EMBL/GenBank/DDBJ databases">
        <title>Complete genome sequence of Schizopora paradoxa KUC8140, a cosmopolitan wood degrader in East Asia.</title>
        <authorList>
            <consortium name="DOE Joint Genome Institute"/>
            <person name="Min B."/>
            <person name="Park H."/>
            <person name="Jang Y."/>
            <person name="Kim J.-J."/>
            <person name="Kim K.H."/>
            <person name="Pangilinan J."/>
            <person name="Lipzen A."/>
            <person name="Riley R."/>
            <person name="Grigoriev I.V."/>
            <person name="Spatafora J.W."/>
            <person name="Choi I.-G."/>
        </authorList>
    </citation>
    <scope>NUCLEOTIDE SEQUENCE [LARGE SCALE GENOMIC DNA]</scope>
    <source>
        <strain evidence="2 3">KUC8140</strain>
    </source>
</reference>
<accession>A0A0H2RS99</accession>